<dbReference type="GO" id="GO:0005794">
    <property type="term" value="C:Golgi apparatus"/>
    <property type="evidence" value="ECO:0007669"/>
    <property type="project" value="TreeGrafter"/>
</dbReference>
<accession>A0A3Q1IF56</accession>
<dbReference type="SUPFAM" id="SSF160240">
    <property type="entry name" value="Cation efflux protein cytoplasmic domain-like"/>
    <property type="match status" value="1"/>
</dbReference>
<evidence type="ECO:0000256" key="1">
    <source>
        <dbReference type="ARBA" id="ARBA00004141"/>
    </source>
</evidence>
<evidence type="ECO:0000256" key="4">
    <source>
        <dbReference type="ARBA" id="ARBA00022833"/>
    </source>
</evidence>
<keyword evidence="5 8" id="KW-1133">Transmembrane helix</keyword>
<name>A0A3Q1IF56_ANATE</name>
<feature type="transmembrane region" description="Helical" evidence="8">
    <location>
        <begin position="318"/>
        <end position="339"/>
    </location>
</feature>
<evidence type="ECO:0000256" key="5">
    <source>
        <dbReference type="ARBA" id="ARBA00022989"/>
    </source>
</evidence>
<dbReference type="GO" id="GO:0005783">
    <property type="term" value="C:endoplasmic reticulum"/>
    <property type="evidence" value="ECO:0007669"/>
    <property type="project" value="TreeGrafter"/>
</dbReference>
<dbReference type="InterPro" id="IPR027470">
    <property type="entry name" value="Cation_efflux_CTD"/>
</dbReference>
<reference evidence="11" key="2">
    <citation type="submission" date="2025-08" db="UniProtKB">
        <authorList>
            <consortium name="Ensembl"/>
        </authorList>
    </citation>
    <scope>IDENTIFICATION</scope>
</reference>
<evidence type="ECO:0000313" key="11">
    <source>
        <dbReference type="Ensembl" id="ENSATEP00000018785.1"/>
    </source>
</evidence>
<evidence type="ECO:0000256" key="2">
    <source>
        <dbReference type="ARBA" id="ARBA00008873"/>
    </source>
</evidence>
<evidence type="ECO:0000259" key="10">
    <source>
        <dbReference type="Pfam" id="PF16916"/>
    </source>
</evidence>
<dbReference type="OrthoDB" id="29444at2759"/>
<dbReference type="InterPro" id="IPR027469">
    <property type="entry name" value="Cation_efflux_TMD_sf"/>
</dbReference>
<dbReference type="GeneTree" id="ENSGT00940000156484"/>
<reference evidence="11" key="1">
    <citation type="submission" date="2021-04" db="EMBL/GenBank/DDBJ databases">
        <authorList>
            <consortium name="Wellcome Sanger Institute Data Sharing"/>
        </authorList>
    </citation>
    <scope>NUCLEOTIDE SEQUENCE [LARGE SCALE GENOMIC DNA]</scope>
</reference>
<evidence type="ECO:0000256" key="9">
    <source>
        <dbReference type="SAM" id="SignalP"/>
    </source>
</evidence>
<comment type="subcellular location">
    <subcellularLocation>
        <location evidence="1">Membrane</location>
        <topology evidence="1">Multi-pass membrane protein</topology>
    </subcellularLocation>
</comment>
<evidence type="ECO:0000256" key="6">
    <source>
        <dbReference type="ARBA" id="ARBA00023136"/>
    </source>
</evidence>
<feature type="domain" description="Cation efflux protein cytoplasmic" evidence="10">
    <location>
        <begin position="395"/>
        <end position="470"/>
    </location>
</feature>
<dbReference type="PANTHER" id="PTHR45820:SF6">
    <property type="entry name" value="ZINC_CADMIUM RESISTANCE PROTEIN-LIKE"/>
    <property type="match status" value="1"/>
</dbReference>
<dbReference type="OMA" id="TPPHICV"/>
<reference evidence="11" key="3">
    <citation type="submission" date="2025-09" db="UniProtKB">
        <authorList>
            <consortium name="Ensembl"/>
        </authorList>
    </citation>
    <scope>IDENTIFICATION</scope>
</reference>
<organism evidence="11 12">
    <name type="scientific">Anabas testudineus</name>
    <name type="common">Climbing perch</name>
    <name type="synonym">Anthias testudineus</name>
    <dbReference type="NCBI Taxonomy" id="64144"/>
    <lineage>
        <taxon>Eukaryota</taxon>
        <taxon>Metazoa</taxon>
        <taxon>Chordata</taxon>
        <taxon>Craniata</taxon>
        <taxon>Vertebrata</taxon>
        <taxon>Euteleostomi</taxon>
        <taxon>Actinopterygii</taxon>
        <taxon>Neopterygii</taxon>
        <taxon>Teleostei</taxon>
        <taxon>Neoteleostei</taxon>
        <taxon>Acanthomorphata</taxon>
        <taxon>Anabantaria</taxon>
        <taxon>Anabantiformes</taxon>
        <taxon>Anabantoidei</taxon>
        <taxon>Anabantidae</taxon>
        <taxon>Anabas</taxon>
    </lineage>
</organism>
<dbReference type="GO" id="GO:0005385">
    <property type="term" value="F:zinc ion transmembrane transporter activity"/>
    <property type="evidence" value="ECO:0007669"/>
    <property type="project" value="TreeGrafter"/>
</dbReference>
<proteinExistence type="inferred from homology"/>
<comment type="similarity">
    <text evidence="2">Belongs to the cation diffusion facilitator (CDF) transporter (TC 2.A.4) family. SLC30A subfamily.</text>
</comment>
<feature type="region of interest" description="Disordered" evidence="7">
    <location>
        <begin position="520"/>
        <end position="548"/>
    </location>
</feature>
<feature type="signal peptide" evidence="9">
    <location>
        <begin position="1"/>
        <end position="23"/>
    </location>
</feature>
<feature type="transmembrane region" description="Helical" evidence="8">
    <location>
        <begin position="181"/>
        <end position="200"/>
    </location>
</feature>
<dbReference type="GO" id="GO:0016020">
    <property type="term" value="C:membrane"/>
    <property type="evidence" value="ECO:0007669"/>
    <property type="project" value="UniProtKB-SubCell"/>
</dbReference>
<dbReference type="FunCoup" id="A0A3Q1IF56">
    <property type="interactions" value="4"/>
</dbReference>
<evidence type="ECO:0000313" key="12">
    <source>
        <dbReference type="Proteomes" id="UP000265040"/>
    </source>
</evidence>
<dbReference type="GO" id="GO:0006882">
    <property type="term" value="P:intracellular zinc ion homeostasis"/>
    <property type="evidence" value="ECO:0007669"/>
    <property type="project" value="TreeGrafter"/>
</dbReference>
<feature type="transmembrane region" description="Helical" evidence="8">
    <location>
        <begin position="359"/>
        <end position="379"/>
    </location>
</feature>
<evidence type="ECO:0000256" key="3">
    <source>
        <dbReference type="ARBA" id="ARBA00022692"/>
    </source>
</evidence>
<protein>
    <recommendedName>
        <fullName evidence="10">Cation efflux protein cytoplasmic domain-containing protein</fullName>
    </recommendedName>
</protein>
<dbReference type="GO" id="GO:0019855">
    <property type="term" value="F:calcium channel inhibitor activity"/>
    <property type="evidence" value="ECO:0007669"/>
    <property type="project" value="TreeGrafter"/>
</dbReference>
<feature type="region of interest" description="Disordered" evidence="7">
    <location>
        <begin position="99"/>
        <end position="127"/>
    </location>
</feature>
<dbReference type="PANTHER" id="PTHR45820">
    <property type="entry name" value="FI23527P1"/>
    <property type="match status" value="1"/>
</dbReference>
<keyword evidence="6 8" id="KW-0472">Membrane</keyword>
<dbReference type="Gene3D" id="1.20.1510.10">
    <property type="entry name" value="Cation efflux protein transmembrane domain"/>
    <property type="match status" value="1"/>
</dbReference>
<dbReference type="GO" id="GO:0010312">
    <property type="term" value="P:detoxification of zinc ion"/>
    <property type="evidence" value="ECO:0007669"/>
    <property type="project" value="TreeGrafter"/>
</dbReference>
<dbReference type="AlphaFoldDB" id="A0A3Q1IF56"/>
<keyword evidence="12" id="KW-1185">Reference proteome</keyword>
<keyword evidence="4" id="KW-0862">Zinc</keyword>
<feature type="chain" id="PRO_5018656354" description="Cation efflux protein cytoplasmic domain-containing protein" evidence="9">
    <location>
        <begin position="24"/>
        <end position="548"/>
    </location>
</feature>
<dbReference type="Ensembl" id="ENSATET00000019101.3">
    <property type="protein sequence ID" value="ENSATEP00000018785.1"/>
    <property type="gene ID" value="ENSATEG00000013073.3"/>
</dbReference>
<keyword evidence="3 8" id="KW-0812">Transmembrane</keyword>
<sequence length="548" mass="59080">MRVLRWCMLAVTILLLVCEVTVSQLCKSLITLLDGFHTVFILMCMALPPPPPPPPPTASMTNPPLYFLDFPASAPHNFSYSSAPSFGLPVASPIKPLPGTQTASDGPAGPDQPPTPQVNSHQLRSPDVSHPALACGVSYTNSRIRPVGAFFSALLLASLCISYLIEIISFSLDPHPVQRPLMLVVVGAVSLLHKMLLLRLNWDQLHDQRVGVQPETECHIEVNHTVLAEEETKGQAEPGRVLDDISRVQSTVNDLHHNGALVVLCNPGTSSVPDTDCQSSVTELKDYTCERKSKVCTGVSTDNPDNTETPLASSRWPVCLLSFILVVQGLFTSLLALLYSLVMLLIRPLYLHSAATCNLLVYLDPGLSLLAVIMLVATVRPQMYRYGLLLLQATPPHICVSEVEQRIASVPGVQAVHDLHIWQLAESLMVASVHVHCTARFPTHRCADLILGVTKVLQSVGVSCCTIQPEFASRSMSSVSCGCDASPVVHTEEPSPHPLLACSLACGKACAGSMCCSPPDKESRSLLAPPAGETKDEPQMLAVENTFP</sequence>
<dbReference type="SUPFAM" id="SSF161111">
    <property type="entry name" value="Cation efflux protein transmembrane domain-like"/>
    <property type="match status" value="1"/>
</dbReference>
<dbReference type="Proteomes" id="UP000265040">
    <property type="component" value="Chromosome 13"/>
</dbReference>
<dbReference type="STRING" id="64144.ENSATEP00000018785"/>
<dbReference type="Pfam" id="PF16916">
    <property type="entry name" value="ZT_dimer"/>
    <property type="match status" value="1"/>
</dbReference>
<keyword evidence="9" id="KW-0732">Signal</keyword>
<evidence type="ECO:0000256" key="7">
    <source>
        <dbReference type="SAM" id="MobiDB-lite"/>
    </source>
</evidence>
<dbReference type="InterPro" id="IPR036837">
    <property type="entry name" value="Cation_efflux_CTD_sf"/>
</dbReference>
<dbReference type="InParanoid" id="A0A3Q1IF56"/>
<feature type="transmembrane region" description="Helical" evidence="8">
    <location>
        <begin position="147"/>
        <end position="169"/>
    </location>
</feature>
<evidence type="ECO:0000256" key="8">
    <source>
        <dbReference type="SAM" id="Phobius"/>
    </source>
</evidence>
<gene>
    <name evidence="11" type="primary">PGAP6</name>
</gene>